<dbReference type="Proteomes" id="UP001175261">
    <property type="component" value="Unassembled WGS sequence"/>
</dbReference>
<dbReference type="PANTHER" id="PTHR12905">
    <property type="entry name" value="METALLOPHOSPHOESTERASE"/>
    <property type="match status" value="1"/>
</dbReference>
<dbReference type="InterPro" id="IPR029052">
    <property type="entry name" value="Metallo-depent_PP-like"/>
</dbReference>
<dbReference type="CDD" id="cd07379">
    <property type="entry name" value="MPP_239FB"/>
    <property type="match status" value="1"/>
</dbReference>
<evidence type="ECO:0000313" key="3">
    <source>
        <dbReference type="Proteomes" id="UP001175261"/>
    </source>
</evidence>
<dbReference type="InterPro" id="IPR051693">
    <property type="entry name" value="UPF0046_metallophosphoest"/>
</dbReference>
<dbReference type="SUPFAM" id="SSF56300">
    <property type="entry name" value="Metallo-dependent phosphatases"/>
    <property type="match status" value="1"/>
</dbReference>
<dbReference type="GO" id="GO:0016787">
    <property type="term" value="F:hydrolase activity"/>
    <property type="evidence" value="ECO:0007669"/>
    <property type="project" value="InterPro"/>
</dbReference>
<gene>
    <name evidence="2" type="ORF">NLU13_5933</name>
</gene>
<evidence type="ECO:0000259" key="1">
    <source>
        <dbReference type="Pfam" id="PF00149"/>
    </source>
</evidence>
<dbReference type="EMBL" id="JAPDFR010000005">
    <property type="protein sequence ID" value="KAK0386096.1"/>
    <property type="molecule type" value="Genomic_DNA"/>
</dbReference>
<name>A0AA39GFK4_SARSR</name>
<reference evidence="2" key="1">
    <citation type="submission" date="2022-10" db="EMBL/GenBank/DDBJ databases">
        <title>Determination and structural analysis of whole genome sequence of Sarocladium strictum F4-1.</title>
        <authorList>
            <person name="Hu L."/>
            <person name="Jiang Y."/>
        </authorList>
    </citation>
    <scope>NUCLEOTIDE SEQUENCE</scope>
    <source>
        <strain evidence="2">F4-1</strain>
    </source>
</reference>
<sequence>MFSARSSGLDQLLDRQRPSRWEKFRAAPCVFIAQRLYALTRPATPPEPIIKPVTVVCISDTHNSQPKDLPEGDVLIHAGDLTQSGSFKELQQTIDWLRSQPHQHKIVVAGNHDLLLDDSLDHRLLYAHDARKREELDWGHVIYLQDSSTTITCSNGRELQIYGSPKSAKHGNWAFQYPRPDDVWRDSVPSGTDILITHGPPRGHLDLLNLGCTQLLNEVWRVRPSLHVFGHVHEGYGQEWLCYDGIQRAFERIVVARGGLLNLLRVLNEALRWCWTPGQQRHQTLMVNPSMVGGLRDDQKRQAVVVMI</sequence>
<protein>
    <recommendedName>
        <fullName evidence="1">Calcineurin-like phosphoesterase domain-containing protein</fullName>
    </recommendedName>
</protein>
<dbReference type="Pfam" id="PF00149">
    <property type="entry name" value="Metallophos"/>
    <property type="match status" value="1"/>
</dbReference>
<dbReference type="PANTHER" id="PTHR12905:SF18">
    <property type="entry name" value="ESTER HYDROLASE, PUTATIVE (AFU_ORTHOLOGUE AFUA_4G03130)-RELATED"/>
    <property type="match status" value="1"/>
</dbReference>
<organism evidence="2 3">
    <name type="scientific">Sarocladium strictum</name>
    <name type="common">Black bundle disease fungus</name>
    <name type="synonym">Acremonium strictum</name>
    <dbReference type="NCBI Taxonomy" id="5046"/>
    <lineage>
        <taxon>Eukaryota</taxon>
        <taxon>Fungi</taxon>
        <taxon>Dikarya</taxon>
        <taxon>Ascomycota</taxon>
        <taxon>Pezizomycotina</taxon>
        <taxon>Sordariomycetes</taxon>
        <taxon>Hypocreomycetidae</taxon>
        <taxon>Hypocreales</taxon>
        <taxon>Sarocladiaceae</taxon>
        <taxon>Sarocladium</taxon>
    </lineage>
</organism>
<dbReference type="AlphaFoldDB" id="A0AA39GFK4"/>
<evidence type="ECO:0000313" key="2">
    <source>
        <dbReference type="EMBL" id="KAK0386096.1"/>
    </source>
</evidence>
<proteinExistence type="predicted"/>
<keyword evidence="3" id="KW-1185">Reference proteome</keyword>
<dbReference type="InterPro" id="IPR004843">
    <property type="entry name" value="Calcineurin-like_PHP"/>
</dbReference>
<comment type="caution">
    <text evidence="2">The sequence shown here is derived from an EMBL/GenBank/DDBJ whole genome shotgun (WGS) entry which is preliminary data.</text>
</comment>
<feature type="domain" description="Calcineurin-like phosphoesterase" evidence="1">
    <location>
        <begin position="55"/>
        <end position="234"/>
    </location>
</feature>
<dbReference type="Gene3D" id="3.60.21.10">
    <property type="match status" value="1"/>
</dbReference>
<accession>A0AA39GFK4</accession>